<dbReference type="InterPro" id="IPR010730">
    <property type="entry name" value="HET"/>
</dbReference>
<keyword evidence="3" id="KW-1185">Reference proteome</keyword>
<dbReference type="OrthoDB" id="3789824at2759"/>
<evidence type="ECO:0000313" key="2">
    <source>
        <dbReference type="EMBL" id="KAH7176211.1"/>
    </source>
</evidence>
<name>A0A9P9FVR7_9HYPO</name>
<dbReference type="PANTHER" id="PTHR33112">
    <property type="entry name" value="DOMAIN PROTEIN, PUTATIVE-RELATED"/>
    <property type="match status" value="1"/>
</dbReference>
<accession>A0A9P9FVR7</accession>
<dbReference type="Proteomes" id="UP000738349">
    <property type="component" value="Unassembled WGS sequence"/>
</dbReference>
<dbReference type="Pfam" id="PF06985">
    <property type="entry name" value="HET"/>
    <property type="match status" value="1"/>
</dbReference>
<reference evidence="2" key="1">
    <citation type="journal article" date="2021" name="Nat. Commun.">
        <title>Genetic determinants of endophytism in the Arabidopsis root mycobiome.</title>
        <authorList>
            <person name="Mesny F."/>
            <person name="Miyauchi S."/>
            <person name="Thiergart T."/>
            <person name="Pickel B."/>
            <person name="Atanasova L."/>
            <person name="Karlsson M."/>
            <person name="Huettel B."/>
            <person name="Barry K.W."/>
            <person name="Haridas S."/>
            <person name="Chen C."/>
            <person name="Bauer D."/>
            <person name="Andreopoulos W."/>
            <person name="Pangilinan J."/>
            <person name="LaButti K."/>
            <person name="Riley R."/>
            <person name="Lipzen A."/>
            <person name="Clum A."/>
            <person name="Drula E."/>
            <person name="Henrissat B."/>
            <person name="Kohler A."/>
            <person name="Grigoriev I.V."/>
            <person name="Martin F.M."/>
            <person name="Hacquard S."/>
        </authorList>
    </citation>
    <scope>NUCLEOTIDE SEQUENCE</scope>
    <source>
        <strain evidence="2">MPI-CAGE-AT-0147</strain>
    </source>
</reference>
<dbReference type="EMBL" id="JAGMUV010000001">
    <property type="protein sequence ID" value="KAH7176211.1"/>
    <property type="molecule type" value="Genomic_DNA"/>
</dbReference>
<protein>
    <submittedName>
        <fullName evidence="2">Heterokaryon incompatibility protein-domain-containing protein</fullName>
    </submittedName>
</protein>
<comment type="caution">
    <text evidence="2">The sequence shown here is derived from an EMBL/GenBank/DDBJ whole genome shotgun (WGS) entry which is preliminary data.</text>
</comment>
<proteinExistence type="predicted"/>
<dbReference type="PANTHER" id="PTHR33112:SF16">
    <property type="entry name" value="HETEROKARYON INCOMPATIBILITY DOMAIN-CONTAINING PROTEIN"/>
    <property type="match status" value="1"/>
</dbReference>
<gene>
    <name evidence="2" type="ORF">EDB81DRAFT_674821</name>
</gene>
<organism evidence="2 3">
    <name type="scientific">Dactylonectria macrodidyma</name>
    <dbReference type="NCBI Taxonomy" id="307937"/>
    <lineage>
        <taxon>Eukaryota</taxon>
        <taxon>Fungi</taxon>
        <taxon>Dikarya</taxon>
        <taxon>Ascomycota</taxon>
        <taxon>Pezizomycotina</taxon>
        <taxon>Sordariomycetes</taxon>
        <taxon>Hypocreomycetidae</taxon>
        <taxon>Hypocreales</taxon>
        <taxon>Nectriaceae</taxon>
        <taxon>Dactylonectria</taxon>
    </lineage>
</organism>
<feature type="domain" description="Heterokaryon incompatibility" evidence="1">
    <location>
        <begin position="212"/>
        <end position="376"/>
    </location>
</feature>
<evidence type="ECO:0000259" key="1">
    <source>
        <dbReference type="Pfam" id="PF06985"/>
    </source>
</evidence>
<evidence type="ECO:0000313" key="3">
    <source>
        <dbReference type="Proteomes" id="UP000738349"/>
    </source>
</evidence>
<dbReference type="AlphaFoldDB" id="A0A9P9FVR7"/>
<sequence>MDHFNNSERCKETTEQGMVSRYHLPAPRPYDQPCPCCFHLDAASAIQRDGDEISVDPRVPIVCLRRNLRRIKNSAASACQVCAILLKVLVFFDLDPQIDDESCNIILRLPIGLDSFEMSFCPFGSEVYVQIYTCMFYGRTWNHIRPLPEICDDHLSDKSLSFMRSCLQECIKNHRYCRQSEGSLPARLLDVGHRDDSVVRLIETETITSARYIALSYCWGNAVTVKTTVAGLGKMKLGLEVSELPQAYIDAVHLTRGLGIRYLWIDALCIIQDCHEDWEKESARMSEIYAKAHLTIAALSSASATQAFLRRNTRAESNTDNHLRRVFTERVGDGEDSTLVRSRVISEFGVHWKWQSSSDERYPQEPLLRRGWTLQEQLLSTRLLSISNIEMQWTCQEAVFCECRSRLNHRREFGHKSIAHITDPGDAFRLWRKAVENYSKRVLTNPKDKLPAISGIAKLVQQIANSSYAAGLWTNNIDLDLLWRRATIVHELPPTEFIAPSFSWASINGEVDYYCFRNGKRPYRKISSVVAIETKASLNAPLGRVESGRLTIRGPLISGFIEKASIDGWLVVRLSNIQLELIADTVLQESKVATSDGSLQMTACRWSPHNLTQKSSVGTQETRDLPHANITKNILSPGTQCWALRLGYFVSGLKPESPQYQDHELLILGKRPTNPEAYERLGLVSYYDDGEGQLYKQEYVTTITLL</sequence>